<feature type="domain" description="Ketoreductase" evidence="4">
    <location>
        <begin position="2"/>
        <end position="182"/>
    </location>
</feature>
<dbReference type="CDD" id="cd05233">
    <property type="entry name" value="SDR_c"/>
    <property type="match status" value="1"/>
</dbReference>
<dbReference type="SUPFAM" id="SSF51735">
    <property type="entry name" value="NAD(P)-binding Rossmann-fold domains"/>
    <property type="match status" value="1"/>
</dbReference>
<gene>
    <name evidence="5" type="ORF">IPP15_05070</name>
</gene>
<evidence type="ECO:0000256" key="3">
    <source>
        <dbReference type="RuleBase" id="RU000363"/>
    </source>
</evidence>
<keyword evidence="2" id="KW-0560">Oxidoreductase</keyword>
<dbReference type="InterPro" id="IPR036291">
    <property type="entry name" value="NAD(P)-bd_dom_sf"/>
</dbReference>
<dbReference type="PROSITE" id="PS00061">
    <property type="entry name" value="ADH_SHORT"/>
    <property type="match status" value="1"/>
</dbReference>
<dbReference type="InterPro" id="IPR020904">
    <property type="entry name" value="Sc_DH/Rdtase_CS"/>
</dbReference>
<evidence type="ECO:0000256" key="2">
    <source>
        <dbReference type="ARBA" id="ARBA00023002"/>
    </source>
</evidence>
<evidence type="ECO:0000256" key="1">
    <source>
        <dbReference type="ARBA" id="ARBA00006484"/>
    </source>
</evidence>
<dbReference type="PRINTS" id="PR00080">
    <property type="entry name" value="SDRFAMILY"/>
</dbReference>
<reference evidence="5 6" key="1">
    <citation type="submission" date="2020-10" db="EMBL/GenBank/DDBJ databases">
        <title>Connecting structure to function with the recovery of over 1000 high-quality activated sludge metagenome-assembled genomes encoding full-length rRNA genes using long-read sequencing.</title>
        <authorList>
            <person name="Singleton C.M."/>
            <person name="Petriglieri F."/>
            <person name="Kristensen J.M."/>
            <person name="Kirkegaard R.H."/>
            <person name="Michaelsen T.Y."/>
            <person name="Andersen M.H."/>
            <person name="Karst S.M."/>
            <person name="Dueholm M.S."/>
            <person name="Nielsen P.H."/>
            <person name="Albertsen M."/>
        </authorList>
    </citation>
    <scope>NUCLEOTIDE SEQUENCE [LARGE SCALE GENOMIC DNA]</scope>
    <source>
        <strain evidence="5">Ribe_18-Q3-R11-54_MAXAC.273</strain>
    </source>
</reference>
<proteinExistence type="inferred from homology"/>
<evidence type="ECO:0000313" key="6">
    <source>
        <dbReference type="Proteomes" id="UP000808337"/>
    </source>
</evidence>
<dbReference type="GO" id="GO:0016491">
    <property type="term" value="F:oxidoreductase activity"/>
    <property type="evidence" value="ECO:0007669"/>
    <property type="project" value="UniProtKB-KW"/>
</dbReference>
<dbReference type="AlphaFoldDB" id="A0A9D7SU46"/>
<comment type="similarity">
    <text evidence="1 3">Belongs to the short-chain dehydrogenases/reductases (SDR) family.</text>
</comment>
<dbReference type="InterPro" id="IPR057326">
    <property type="entry name" value="KR_dom"/>
</dbReference>
<dbReference type="EMBL" id="JADKGY010000001">
    <property type="protein sequence ID" value="MBK9981785.1"/>
    <property type="molecule type" value="Genomic_DNA"/>
</dbReference>
<name>A0A9D7SU46_9BACT</name>
<dbReference type="PRINTS" id="PR00081">
    <property type="entry name" value="GDHRDH"/>
</dbReference>
<dbReference type="Proteomes" id="UP000808337">
    <property type="component" value="Unassembled WGS sequence"/>
</dbReference>
<comment type="caution">
    <text evidence="5">The sequence shown here is derived from an EMBL/GenBank/DDBJ whole genome shotgun (WGS) entry which is preliminary data.</text>
</comment>
<dbReference type="SMART" id="SM00822">
    <property type="entry name" value="PKS_KR"/>
    <property type="match status" value="1"/>
</dbReference>
<sequence>MAYALITGASGGIGWAMARELASRKHDILLLARSGEQLQKNAEELRRVFNVNADFLAIDLSAPDVALNVRDWLSQKNYSIDILINNAGYAVWGKMQNLTREEINAMMRLNMFTLSDMCKVLLPMLQNNKRAYIMNVSSTSAYQAVGTLANYAATKAFVLVFTRGLRKELKGTNVSATCLSPGPTSTGFVDRANMGAIKEKAEKFSVEPESVAKAGINGMLADKAEIVPGVLNYVGAKMAEILPKGLIEKIAMDLYIVKDKGPKT</sequence>
<dbReference type="PIRSF" id="PIRSF000126">
    <property type="entry name" value="11-beta-HSD1"/>
    <property type="match status" value="1"/>
</dbReference>
<dbReference type="InterPro" id="IPR002347">
    <property type="entry name" value="SDR_fam"/>
</dbReference>
<evidence type="ECO:0000313" key="5">
    <source>
        <dbReference type="EMBL" id="MBK9981785.1"/>
    </source>
</evidence>
<evidence type="ECO:0000259" key="4">
    <source>
        <dbReference type="SMART" id="SM00822"/>
    </source>
</evidence>
<dbReference type="PANTHER" id="PTHR42901:SF1">
    <property type="entry name" value="ALCOHOL DEHYDROGENASE"/>
    <property type="match status" value="1"/>
</dbReference>
<dbReference type="Gene3D" id="3.40.50.720">
    <property type="entry name" value="NAD(P)-binding Rossmann-like Domain"/>
    <property type="match status" value="1"/>
</dbReference>
<accession>A0A9D7SU46</accession>
<organism evidence="5 6">
    <name type="scientific">Candidatus Opimibacter skivensis</name>
    <dbReference type="NCBI Taxonomy" id="2982028"/>
    <lineage>
        <taxon>Bacteria</taxon>
        <taxon>Pseudomonadati</taxon>
        <taxon>Bacteroidota</taxon>
        <taxon>Saprospiria</taxon>
        <taxon>Saprospirales</taxon>
        <taxon>Saprospiraceae</taxon>
        <taxon>Candidatus Opimibacter</taxon>
    </lineage>
</organism>
<protein>
    <submittedName>
        <fullName evidence="5">SDR family oxidoreductase</fullName>
    </submittedName>
</protein>
<dbReference type="Pfam" id="PF00106">
    <property type="entry name" value="adh_short"/>
    <property type="match status" value="1"/>
</dbReference>
<dbReference type="PANTHER" id="PTHR42901">
    <property type="entry name" value="ALCOHOL DEHYDROGENASE"/>
    <property type="match status" value="1"/>
</dbReference>